<name>A0ABZ2J8E2_9CHLR</name>
<dbReference type="EMBL" id="CP146612">
    <property type="protein sequence ID" value="WWX25411.1"/>
    <property type="molecule type" value="Genomic_DNA"/>
</dbReference>
<dbReference type="RefSeq" id="WP_338737554.1">
    <property type="nucleotide sequence ID" value="NZ_CP146612.1"/>
</dbReference>
<evidence type="ECO:0000313" key="1">
    <source>
        <dbReference type="EMBL" id="WWX25411.1"/>
    </source>
</evidence>
<organism evidence="1 2">
    <name type="scientific">Candidatus Dehalogenimonas loeffleri</name>
    <dbReference type="NCBI Taxonomy" id="3127115"/>
    <lineage>
        <taxon>Bacteria</taxon>
        <taxon>Bacillati</taxon>
        <taxon>Chloroflexota</taxon>
        <taxon>Dehalococcoidia</taxon>
        <taxon>Dehalococcoidales</taxon>
        <taxon>Dehalococcoidaceae</taxon>
        <taxon>Dehalogenimonas</taxon>
    </lineage>
</organism>
<gene>
    <name evidence="1" type="ORF">V8247_00135</name>
</gene>
<proteinExistence type="predicted"/>
<keyword evidence="2" id="KW-1185">Reference proteome</keyword>
<protein>
    <submittedName>
        <fullName evidence="1">Uncharacterized protein</fullName>
    </submittedName>
</protein>
<evidence type="ECO:0000313" key="2">
    <source>
        <dbReference type="Proteomes" id="UP001375370"/>
    </source>
</evidence>
<accession>A0ABZ2J8E2</accession>
<dbReference type="Proteomes" id="UP001375370">
    <property type="component" value="Chromosome"/>
</dbReference>
<sequence length="57" mass="6711">MYLIKSCPRCDKGDLFEDRDEYGSYAQCFQCGYVEYPEAVLPLEQAKAEQLNRRGRR</sequence>
<reference evidence="1 2" key="1">
    <citation type="submission" date="2024-03" db="EMBL/GenBank/DDBJ databases">
        <title>A Dehalogenimonas Isolated from Estuarine Sediments Dihaloeliminates Chlorinated Alkanes.</title>
        <authorList>
            <person name="Yang Y."/>
            <person name="Wang H."/>
        </authorList>
    </citation>
    <scope>NUCLEOTIDE SEQUENCE [LARGE SCALE GENOMIC DNA]</scope>
    <source>
        <strain evidence="1 2">W</strain>
    </source>
</reference>